<sequence>MPEPSIRLLVTVGLSYGSAHLYNKKYVFHPKDVDANHSTAYDRNKFILVSGLLLSWFYNGYSMVHSLATVAVSYTILWFGVQTGQRSNACMAVWIFNALYLLSGYFFAPADSYDISWTMPQCILCLRLMGLAFDVSDGGTITTYNSNQTYPLSFGVDTPLPALPSWDQVAAYCYFPSAFLVGPQFSFSLYSRWLADPQLQDKPMTNWEETRKAQSAAMVKCLLLAFMYMFLQLTIGNQYPTSYLLTDAYMQQSFLKRCFMFLVCGKFVFVKYISVWLLNEGACISFGIAYDGEDEQGIAKFDGLSNILPWTFETATSIGQVIDSFNVNTNLWCKYYVFKRMKWAGSKDMSRAAALLFLATWHGFCSMYYVVFFWEFICVLSEQTLQRRTKQFYATYVRGNELHSLIWNIGSYLVCSATLYYAVVGFDLLTLHRSWVAYKSVYFIGHILTLLVLASDQHLHSPASSSLAGKKKH</sequence>
<dbReference type="STRING" id="101127.A0A1X2GHC0"/>
<feature type="transmembrane region" description="Helical" evidence="18">
    <location>
        <begin position="56"/>
        <end position="77"/>
    </location>
</feature>
<dbReference type="InterPro" id="IPR004299">
    <property type="entry name" value="MBOAT_fam"/>
</dbReference>
<evidence type="ECO:0000256" key="16">
    <source>
        <dbReference type="ARBA" id="ARBA00038923"/>
    </source>
</evidence>
<dbReference type="GO" id="GO:0030258">
    <property type="term" value="P:lipid modification"/>
    <property type="evidence" value="ECO:0007669"/>
    <property type="project" value="TreeGrafter"/>
</dbReference>
<evidence type="ECO:0000256" key="17">
    <source>
        <dbReference type="ARBA" id="ARBA00039721"/>
    </source>
</evidence>
<dbReference type="AlphaFoldDB" id="A0A1X2GHC0"/>
<gene>
    <name evidence="19" type="ORF">DM01DRAFT_1335783</name>
</gene>
<feature type="transmembrane region" description="Helical" evidence="18">
    <location>
        <begin position="405"/>
        <end position="424"/>
    </location>
</feature>
<keyword evidence="5" id="KW-0808">Transferase</keyword>
<protein>
    <recommendedName>
        <fullName evidence="17">Lysophospholipid acyltransferase 5</fullName>
        <ecNumber evidence="15">2.3.1.23</ecNumber>
        <ecNumber evidence="16">2.3.1.n6</ecNumber>
    </recommendedName>
</protein>
<evidence type="ECO:0000256" key="18">
    <source>
        <dbReference type="SAM" id="Phobius"/>
    </source>
</evidence>
<dbReference type="GO" id="GO:0005783">
    <property type="term" value="C:endoplasmic reticulum"/>
    <property type="evidence" value="ECO:0007669"/>
    <property type="project" value="UniProtKB-SubCell"/>
</dbReference>
<organism evidence="19 20">
    <name type="scientific">Hesseltinella vesiculosa</name>
    <dbReference type="NCBI Taxonomy" id="101127"/>
    <lineage>
        <taxon>Eukaryota</taxon>
        <taxon>Fungi</taxon>
        <taxon>Fungi incertae sedis</taxon>
        <taxon>Mucoromycota</taxon>
        <taxon>Mucoromycotina</taxon>
        <taxon>Mucoromycetes</taxon>
        <taxon>Mucorales</taxon>
        <taxon>Cunninghamellaceae</taxon>
        <taxon>Hesseltinella</taxon>
    </lineage>
</organism>
<evidence type="ECO:0000256" key="15">
    <source>
        <dbReference type="ARBA" id="ARBA00026120"/>
    </source>
</evidence>
<keyword evidence="10 18" id="KW-0472">Membrane</keyword>
<feature type="transmembrane region" description="Helical" evidence="18">
    <location>
        <begin position="221"/>
        <end position="239"/>
    </location>
</feature>
<dbReference type="PANTHER" id="PTHR13906">
    <property type="entry name" value="PORCUPINE"/>
    <property type="match status" value="1"/>
</dbReference>
<evidence type="ECO:0000256" key="11">
    <source>
        <dbReference type="ARBA" id="ARBA00023209"/>
    </source>
</evidence>
<dbReference type="PANTHER" id="PTHR13906:SF14">
    <property type="entry name" value="LYSOPHOSPHOLIPID ACYLTRANSFERASE 5"/>
    <property type="match status" value="1"/>
</dbReference>
<dbReference type="GO" id="GO:0047184">
    <property type="term" value="F:1-acylglycerophosphocholine O-acyltransferase activity"/>
    <property type="evidence" value="ECO:0007669"/>
    <property type="project" value="UniProtKB-EC"/>
</dbReference>
<reference evidence="19 20" key="1">
    <citation type="submission" date="2016-07" db="EMBL/GenBank/DDBJ databases">
        <title>Pervasive Adenine N6-methylation of Active Genes in Fungi.</title>
        <authorList>
            <consortium name="DOE Joint Genome Institute"/>
            <person name="Mondo S.J."/>
            <person name="Dannebaum R.O."/>
            <person name="Kuo R.C."/>
            <person name="Labutti K."/>
            <person name="Haridas S."/>
            <person name="Kuo A."/>
            <person name="Salamov A."/>
            <person name="Ahrendt S.R."/>
            <person name="Lipzen A."/>
            <person name="Sullivan W."/>
            <person name="Andreopoulos W.B."/>
            <person name="Clum A."/>
            <person name="Lindquist E."/>
            <person name="Daum C."/>
            <person name="Ramamoorthy G.K."/>
            <person name="Gryganskyi A."/>
            <person name="Culley D."/>
            <person name="Magnuson J.K."/>
            <person name="James T.Y."/>
            <person name="O'Malley M.A."/>
            <person name="Stajich J.E."/>
            <person name="Spatafora J.W."/>
            <person name="Visel A."/>
            <person name="Grigoriev I.V."/>
        </authorList>
    </citation>
    <scope>NUCLEOTIDE SEQUENCE [LARGE SCALE GENOMIC DNA]</scope>
    <source>
        <strain evidence="19 20">NRRL 3301</strain>
    </source>
</reference>
<proteinExistence type="predicted"/>
<evidence type="ECO:0000256" key="12">
    <source>
        <dbReference type="ARBA" id="ARBA00023264"/>
    </source>
</evidence>
<evidence type="ECO:0000313" key="20">
    <source>
        <dbReference type="Proteomes" id="UP000242146"/>
    </source>
</evidence>
<evidence type="ECO:0000256" key="10">
    <source>
        <dbReference type="ARBA" id="ARBA00023136"/>
    </source>
</evidence>
<feature type="transmembrane region" description="Helical" evidence="18">
    <location>
        <begin position="436"/>
        <end position="454"/>
    </location>
</feature>
<keyword evidence="12" id="KW-1208">Phospholipid metabolism</keyword>
<keyword evidence="4" id="KW-0444">Lipid biosynthesis</keyword>
<feature type="transmembrane region" description="Helical" evidence="18">
    <location>
        <begin position="169"/>
        <end position="190"/>
    </location>
</feature>
<evidence type="ECO:0000256" key="9">
    <source>
        <dbReference type="ARBA" id="ARBA00023098"/>
    </source>
</evidence>
<dbReference type="Proteomes" id="UP000242146">
    <property type="component" value="Unassembled WGS sequence"/>
</dbReference>
<evidence type="ECO:0000256" key="3">
    <source>
        <dbReference type="ARBA" id="ARBA00005189"/>
    </source>
</evidence>
<evidence type="ECO:0000256" key="5">
    <source>
        <dbReference type="ARBA" id="ARBA00022679"/>
    </source>
</evidence>
<comment type="caution">
    <text evidence="19">The sequence shown here is derived from an EMBL/GenBank/DDBJ whole genome shotgun (WGS) entry which is preliminary data.</text>
</comment>
<dbReference type="EC" id="2.3.1.n6" evidence="16"/>
<keyword evidence="11" id="KW-0594">Phospholipid biosynthesis</keyword>
<evidence type="ECO:0000256" key="8">
    <source>
        <dbReference type="ARBA" id="ARBA00022989"/>
    </source>
</evidence>
<dbReference type="GO" id="GO:0016020">
    <property type="term" value="C:membrane"/>
    <property type="evidence" value="ECO:0007669"/>
    <property type="project" value="UniProtKB-SubCell"/>
</dbReference>
<keyword evidence="13" id="KW-0012">Acyltransferase</keyword>
<evidence type="ECO:0000256" key="6">
    <source>
        <dbReference type="ARBA" id="ARBA00022692"/>
    </source>
</evidence>
<dbReference type="OrthoDB" id="286734at2759"/>
<dbReference type="EC" id="2.3.1.23" evidence="15"/>
<comment type="pathway">
    <text evidence="14">Phospholipid metabolism.</text>
</comment>
<keyword evidence="9" id="KW-0443">Lipid metabolism</keyword>
<evidence type="ECO:0000256" key="7">
    <source>
        <dbReference type="ARBA" id="ARBA00022824"/>
    </source>
</evidence>
<keyword evidence="8 18" id="KW-1133">Transmembrane helix</keyword>
<dbReference type="InterPro" id="IPR049941">
    <property type="entry name" value="LPLAT_7/PORCN-like"/>
</dbReference>
<keyword evidence="7" id="KW-0256">Endoplasmic reticulum</keyword>
<dbReference type="Pfam" id="PF03062">
    <property type="entry name" value="MBOAT"/>
    <property type="match status" value="1"/>
</dbReference>
<evidence type="ECO:0000256" key="1">
    <source>
        <dbReference type="ARBA" id="ARBA00004141"/>
    </source>
</evidence>
<comment type="pathway">
    <text evidence="3">Lipid metabolism.</text>
</comment>
<dbReference type="EMBL" id="MCGT01000014">
    <property type="protein sequence ID" value="ORX53934.1"/>
    <property type="molecule type" value="Genomic_DNA"/>
</dbReference>
<evidence type="ECO:0000256" key="2">
    <source>
        <dbReference type="ARBA" id="ARBA00004240"/>
    </source>
</evidence>
<keyword evidence="20" id="KW-1185">Reference proteome</keyword>
<feature type="transmembrane region" description="Helical" evidence="18">
    <location>
        <begin position="352"/>
        <end position="374"/>
    </location>
</feature>
<comment type="subcellular location">
    <subcellularLocation>
        <location evidence="2">Endoplasmic reticulum</location>
    </subcellularLocation>
    <subcellularLocation>
        <location evidence="1">Membrane</location>
        <topology evidence="1">Multi-pass membrane protein</topology>
    </subcellularLocation>
</comment>
<feature type="transmembrane region" description="Helical" evidence="18">
    <location>
        <begin position="259"/>
        <end position="278"/>
    </location>
</feature>
<accession>A0A1X2GHC0</accession>
<evidence type="ECO:0000256" key="13">
    <source>
        <dbReference type="ARBA" id="ARBA00023315"/>
    </source>
</evidence>
<dbReference type="GO" id="GO:0006656">
    <property type="term" value="P:phosphatidylcholine biosynthetic process"/>
    <property type="evidence" value="ECO:0007669"/>
    <property type="project" value="TreeGrafter"/>
</dbReference>
<dbReference type="GO" id="GO:0071617">
    <property type="term" value="F:lysophospholipid acyltransferase activity"/>
    <property type="evidence" value="ECO:0007669"/>
    <property type="project" value="TreeGrafter"/>
</dbReference>
<name>A0A1X2GHC0_9FUNG</name>
<keyword evidence="6 18" id="KW-0812">Transmembrane</keyword>
<evidence type="ECO:0000256" key="14">
    <source>
        <dbReference type="ARBA" id="ARBA00025707"/>
    </source>
</evidence>
<evidence type="ECO:0000256" key="4">
    <source>
        <dbReference type="ARBA" id="ARBA00022516"/>
    </source>
</evidence>
<evidence type="ECO:0000313" key="19">
    <source>
        <dbReference type="EMBL" id="ORX53934.1"/>
    </source>
</evidence>
<feature type="transmembrane region" description="Helical" evidence="18">
    <location>
        <begin position="89"/>
        <end position="108"/>
    </location>
</feature>